<feature type="transmembrane region" description="Helical" evidence="11">
    <location>
        <begin position="323"/>
        <end position="339"/>
    </location>
</feature>
<dbReference type="InterPro" id="IPR012677">
    <property type="entry name" value="Nucleotide-bd_a/b_plait_sf"/>
</dbReference>
<dbReference type="InterPro" id="IPR002048">
    <property type="entry name" value="EF_hand_dom"/>
</dbReference>
<evidence type="ECO:0000259" key="13">
    <source>
        <dbReference type="PROSITE" id="PS50102"/>
    </source>
</evidence>
<dbReference type="InterPro" id="IPR011263">
    <property type="entry name" value="DNA-dir_RNA_pol_RpoA/D/Rpb3"/>
</dbReference>
<evidence type="ECO:0000256" key="3">
    <source>
        <dbReference type="ARBA" id="ARBA00022448"/>
    </source>
</evidence>
<feature type="transmembrane region" description="Helical" evidence="11">
    <location>
        <begin position="167"/>
        <end position="185"/>
    </location>
</feature>
<evidence type="ECO:0000256" key="7">
    <source>
        <dbReference type="ARBA" id="ARBA00023136"/>
    </source>
</evidence>
<dbReference type="PROSITE" id="PS50102">
    <property type="entry name" value="RRM"/>
    <property type="match status" value="2"/>
</dbReference>
<dbReference type="GO" id="GO:0003723">
    <property type="term" value="F:RNA binding"/>
    <property type="evidence" value="ECO:0007669"/>
    <property type="project" value="UniProtKB-UniRule"/>
</dbReference>
<feature type="region of interest" description="Disordered" evidence="10">
    <location>
        <begin position="772"/>
        <end position="808"/>
    </location>
</feature>
<evidence type="ECO:0000256" key="10">
    <source>
        <dbReference type="SAM" id="MobiDB-lite"/>
    </source>
</evidence>
<dbReference type="EMBL" id="LSRX01000519">
    <property type="protein sequence ID" value="OLP95031.1"/>
    <property type="molecule type" value="Genomic_DNA"/>
</dbReference>
<evidence type="ECO:0000256" key="2">
    <source>
        <dbReference type="ARBA" id="ARBA00005697"/>
    </source>
</evidence>
<evidence type="ECO:0000256" key="5">
    <source>
        <dbReference type="ARBA" id="ARBA00022692"/>
    </source>
</evidence>
<keyword evidence="5 11" id="KW-0812">Transmembrane</keyword>
<evidence type="ECO:0000313" key="15">
    <source>
        <dbReference type="EMBL" id="OLP95031.1"/>
    </source>
</evidence>
<dbReference type="PROSITE" id="PS50003">
    <property type="entry name" value="PH_DOMAIN"/>
    <property type="match status" value="1"/>
</dbReference>
<accession>A0A1Q9DIK6</accession>
<feature type="domain" description="RRM" evidence="13">
    <location>
        <begin position="1200"/>
        <end position="1277"/>
    </location>
</feature>
<keyword evidence="8" id="KW-0804">Transcription</keyword>
<dbReference type="CDD" id="cd22961">
    <property type="entry name" value="DD_TEX55-like"/>
    <property type="match status" value="1"/>
</dbReference>
<sequence length="2407" mass="261466">MQTARGECPPAGVCSLQQCLGIGPAMEFTVVSAANLPPKPVLAVHAGDVRRQIKLEVNHPFVLPDTGSKPAHVEYHFCRSPCPCRSIVVPSLSQRRAVEDMRADDSKSNLKSLPEAILEAGSKDGNGISDISPVRKGAKSSWSQKLDDFFKVTEKGSTLQTEIRAGFINWMTMCYILVVNPVILGSADPDSHVSTETIMTATAVSSAIGCLVVALSSDAPLGLMPGMGLNAYFSFGICRSFHVTFGQALSCCFVSGAALLLLAVLGVCQWIVTTVLSEHLKKAITVAIGVFQALIGFQVMGLVVASPNTLVTLGDVGWANKQLYLALMGFCLISAMLVSRLHGALLVGICLMSVCAWSTGLSDAPLGVFSLPRYDAGFLLDFSCWDPGSGKLHAMILGSMVLLFVALFDLAGVQYGLMGIAGLLQDGHVPRSQCIFSSAAIATMSGAVIGTSPVIIANESSAGIVEGAKTGLSALVISGLFLVSAFLTPLLSSIPRVATSVPLVLIGAFMMAPCRGIDWDNLRAAIPSFLTITVVPFTYSIHNGIIAGILMDAFLMVSAKKDHPPELTDPHLAQPLIPQSGSRVQSPVLERVFSTPHASMAFAPEKVSDQVEQAQHLLEQLRRTRGLGHEPDQGGGIESGEDRLLSALEAYVQNHTMVATVRHFVQCGLLSTVLSVCEQVSIYQQLASQLLPEDGHSETACTIPVRRPDGTPTHVKLQVQREEWHKAKAKDSQCVQDYLETHKVQQRIQNLIQDVLREAPDDPYQFMLQQLRESQASTSRPSFRSKEPLVPHPPDKPKPPGSRPAPAAGRMLTAPKVHVDKSAWRPSMHIIRSVLESPRCREIGLESILHGVCAKASRGMSRCIMERACTTVASEASGVSELRAIAGSIVRANLATAQHMVKLQKTGILTKWAIRMALLRPNLLGCVLVSAIQRLAFSIMRNSLADVALASLGRRPGAGLSLSLHPCVDMATGSTSRKALKLALFEAIDKDEDGYLKEGEMMQLAKLVGFDGDTEEWKKEYHALCKEVKVSETEGVPKAVVLKMLDDTSDTGCFCTDQELQLLLSAQPRPGAKRQKEDIGNDAKVRFSGASSDIAEDTLRRFFGRAGEVLALNLFKLKDGQSRGMGMVTYKNAKQAKQALLQLNNNKVQGWTISVYTDHENDSTTQKPPALGETYAAWYGKGTAGKRHGSSSGEGSSDGCSIHFVGAPLDMSSDKLYSMFEECGRIKSFWLFRQHDGRSRGQGLVEYSSQKDARSAINYLNGWLIGSSTLTVQEDRVGASAESQGTWADKGEDWWDGHSVFFSGAPSQLPVGRVQSYFREYGQVTSVLIHGIRSLAAAMAAADDDAVTEQKDESQEPRRGEWMNFPYGSEPRKPKVEVLHATKELVKFTLSDTDVSVANSLRRVILAEVPTMAIEIVNIEENDTVLFDEFIAHRMGLIPLSSHGVGDIPPDGGVLEFKDCNCFDGCPYCTREFRLNVTNREDKVLSVTHFDIEEDTQQTKRFERPEWPHFKKVRCCPFRDPTLDEDADHKENGIIIAKMKKDQSLKMICTARKGIPKYHSKWMPVATCVMNYEPIVSVNPEVAAKLTLDEKIDFVQSCPRKVFEMVEIEDTHTIEVARHEDCIFCDECTTKARLLNKKDLCTATMDTSKFHFTVEAVTSDGPRTAVDVVRAALRILDYKLSLFLKDAYGDDIQDHLPLEPAVRERTGADGGNIFLTCLRIRFEERGSWSKALADPPLQAEEHDSDNLEGVATARIGTEPGGSPLSAGTPGRFRKDKSPPTFRRGLTVPLRSAEDDSSSSNSSPSPRKLRSKLCHLAFGYASEAVLLQQSHVISSGFWGRALGGNDVAGKHPHVPSEPPCGGVAVTAKPLRPLRGQASRPSRGLPSARAAYYFELEVLETDPETTSTLSLGFCFFAGKKMQEPLPPYATELPGAFVLGGELPKAHFGGTEIGSSLEWRPLIHVHAGSRIGALLEVRDFVSGLRELPILRASIFQDGTLRTEASICPSGLSSLTQEEQSCVLSASAGQRPHGLTEVRGNVRSLRLCTDVSEPPLLRCAVESFHMFRHPSGKPKGIGVVTFKDAHAATEVLSHGIEIEGWPLYLREAEDRGERGGAVFSERDQWSSYHTEWESGNEVDPGKQASLPALCGLPSMSDLQAGRVVAAECSEAALNSASAEHQKYSGGGGSADKFSSPFAFSQAGQELHHQAASPGPVPSYTAQTHEAQMPGVGQQVQVSWSSWGHAGGPGQMATPMMAMGASMAPPMATAPMYTMPTSTTACQPPGCMPGQATLVVEGWLSKRAEDFGKSWMNRWFVLHSNGVLSYSKEQAGKDSKQIFLDGSTQVRVFSHPTSTDEARRASLKRPFGVEIYQGPGRRTWYLDPGSKDKRDLWMSQLQMVLGQFKSPGKGYA</sequence>
<evidence type="ECO:0000256" key="1">
    <source>
        <dbReference type="ARBA" id="ARBA00004127"/>
    </source>
</evidence>
<dbReference type="Pfam" id="PF00860">
    <property type="entry name" value="Xan_ur_permease"/>
    <property type="match status" value="1"/>
</dbReference>
<feature type="domain" description="EF-hand" evidence="14">
    <location>
        <begin position="976"/>
        <end position="1011"/>
    </location>
</feature>
<evidence type="ECO:0000259" key="12">
    <source>
        <dbReference type="PROSITE" id="PS50003"/>
    </source>
</evidence>
<dbReference type="GO" id="GO:0005886">
    <property type="term" value="C:plasma membrane"/>
    <property type="evidence" value="ECO:0007669"/>
    <property type="project" value="TreeGrafter"/>
</dbReference>
<dbReference type="GO" id="GO:0000428">
    <property type="term" value="C:DNA-directed RNA polymerase complex"/>
    <property type="evidence" value="ECO:0007669"/>
    <property type="project" value="UniProtKB-KW"/>
</dbReference>
<dbReference type="PANTHER" id="PTHR43337:SF1">
    <property type="entry name" value="XANTHINE_URACIL PERMEASE C887.17-RELATED"/>
    <property type="match status" value="1"/>
</dbReference>
<keyword evidence="7 11" id="KW-0472">Membrane</keyword>
<evidence type="ECO:0000313" key="16">
    <source>
        <dbReference type="Proteomes" id="UP000186817"/>
    </source>
</evidence>
<keyword evidence="9" id="KW-0694">RNA-binding</keyword>
<dbReference type="InterPro" id="IPR045018">
    <property type="entry name" value="Azg-like"/>
</dbReference>
<feature type="compositionally biased region" description="Polar residues" evidence="10">
    <location>
        <begin position="772"/>
        <end position="782"/>
    </location>
</feature>
<feature type="compositionally biased region" description="Basic and acidic residues" evidence="10">
    <location>
        <begin position="1348"/>
        <end position="1361"/>
    </location>
</feature>
<dbReference type="OrthoDB" id="431212at2759"/>
<feature type="transmembrane region" description="Helical" evidence="11">
    <location>
        <begin position="529"/>
        <end position="551"/>
    </location>
</feature>
<evidence type="ECO:0000256" key="8">
    <source>
        <dbReference type="ARBA" id="ARBA00023163"/>
    </source>
</evidence>
<dbReference type="InterPro" id="IPR036603">
    <property type="entry name" value="RBP11-like"/>
</dbReference>
<dbReference type="SUPFAM" id="SSF54928">
    <property type="entry name" value="RNA-binding domain, RBD"/>
    <property type="match status" value="3"/>
</dbReference>
<comment type="caution">
    <text evidence="15">The sequence shown here is derived from an EMBL/GenBank/DDBJ whole genome shotgun (WGS) entry which is preliminary data.</text>
</comment>
<dbReference type="SUPFAM" id="SSF50729">
    <property type="entry name" value="PH domain-like"/>
    <property type="match status" value="1"/>
</dbReference>
<proteinExistence type="inferred from homology"/>
<dbReference type="GO" id="GO:0005345">
    <property type="term" value="F:purine nucleobase transmembrane transporter activity"/>
    <property type="evidence" value="ECO:0007669"/>
    <property type="project" value="TreeGrafter"/>
</dbReference>
<evidence type="ECO:0000256" key="4">
    <source>
        <dbReference type="ARBA" id="ARBA00022478"/>
    </source>
</evidence>
<dbReference type="GO" id="GO:0006351">
    <property type="term" value="P:DNA-templated transcription"/>
    <property type="evidence" value="ECO:0007669"/>
    <property type="project" value="InterPro"/>
</dbReference>
<dbReference type="InterPro" id="IPR022842">
    <property type="entry name" value="RNAP_Rpo3/Rpb3/RPAC1"/>
</dbReference>
<feature type="transmembrane region" description="Helical" evidence="11">
    <location>
        <begin position="435"/>
        <end position="458"/>
    </location>
</feature>
<gene>
    <name evidence="15" type="ORF">AK812_SmicGene22882</name>
</gene>
<dbReference type="Gene3D" id="3.30.1360.10">
    <property type="entry name" value="RNA polymerase, RBP11-like subunit"/>
    <property type="match status" value="1"/>
</dbReference>
<evidence type="ECO:0000256" key="11">
    <source>
        <dbReference type="SAM" id="Phobius"/>
    </source>
</evidence>
<dbReference type="InterPro" id="IPR001849">
    <property type="entry name" value="PH_domain"/>
</dbReference>
<feature type="compositionally biased region" description="Basic and acidic residues" evidence="10">
    <location>
        <begin position="784"/>
        <end position="798"/>
    </location>
</feature>
<reference evidence="15 16" key="1">
    <citation type="submission" date="2016-02" db="EMBL/GenBank/DDBJ databases">
        <title>Genome analysis of coral dinoflagellate symbionts highlights evolutionary adaptations to a symbiotic lifestyle.</title>
        <authorList>
            <person name="Aranda M."/>
            <person name="Li Y."/>
            <person name="Liew Y.J."/>
            <person name="Baumgarten S."/>
            <person name="Simakov O."/>
            <person name="Wilson M."/>
            <person name="Piel J."/>
            <person name="Ashoor H."/>
            <person name="Bougouffa S."/>
            <person name="Bajic V.B."/>
            <person name="Ryu T."/>
            <person name="Ravasi T."/>
            <person name="Bayer T."/>
            <person name="Micklem G."/>
            <person name="Kim H."/>
            <person name="Bhak J."/>
            <person name="Lajeunesse T.C."/>
            <person name="Voolstra C.R."/>
        </authorList>
    </citation>
    <scope>NUCLEOTIDE SEQUENCE [LARGE SCALE GENOMIC DNA]</scope>
    <source>
        <strain evidence="15 16">CCMP2467</strain>
    </source>
</reference>
<dbReference type="GO" id="GO:0012505">
    <property type="term" value="C:endomembrane system"/>
    <property type="evidence" value="ECO:0007669"/>
    <property type="project" value="UniProtKB-SubCell"/>
</dbReference>
<dbReference type="InterPro" id="IPR006043">
    <property type="entry name" value="NCS2"/>
</dbReference>
<dbReference type="HAMAP" id="MF_00320">
    <property type="entry name" value="RNApol_arch_Rpo3"/>
    <property type="match status" value="1"/>
</dbReference>
<dbReference type="SUPFAM" id="SSF56553">
    <property type="entry name" value="Insert subdomain of RNA polymerase alpha subunit"/>
    <property type="match status" value="1"/>
</dbReference>
<dbReference type="SMART" id="SM00360">
    <property type="entry name" value="RRM"/>
    <property type="match status" value="2"/>
</dbReference>
<dbReference type="Gene3D" id="2.170.120.12">
    <property type="entry name" value="DNA-directed RNA polymerase, insert domain"/>
    <property type="match status" value="1"/>
</dbReference>
<dbReference type="GO" id="GO:0005509">
    <property type="term" value="F:calcium ion binding"/>
    <property type="evidence" value="ECO:0007669"/>
    <property type="project" value="InterPro"/>
</dbReference>
<dbReference type="InterPro" id="IPR000504">
    <property type="entry name" value="RRM_dom"/>
</dbReference>
<keyword evidence="3" id="KW-0813">Transport</keyword>
<dbReference type="Pfam" id="PF01193">
    <property type="entry name" value="RNA_pol_L"/>
    <property type="match status" value="1"/>
</dbReference>
<feature type="region of interest" description="Disordered" evidence="10">
    <location>
        <begin position="1346"/>
        <end position="1367"/>
    </location>
</feature>
<dbReference type="Pfam" id="PF00076">
    <property type="entry name" value="RRM_1"/>
    <property type="match status" value="2"/>
</dbReference>
<dbReference type="SMART" id="SM00662">
    <property type="entry name" value="RPOLD"/>
    <property type="match status" value="1"/>
</dbReference>
<feature type="transmembrane region" description="Helical" evidence="11">
    <location>
        <begin position="248"/>
        <end position="272"/>
    </location>
</feature>
<feature type="transmembrane region" description="Helical" evidence="11">
    <location>
        <begin position="197"/>
        <end position="215"/>
    </location>
</feature>
<dbReference type="SMART" id="SM00233">
    <property type="entry name" value="PH"/>
    <property type="match status" value="1"/>
</dbReference>
<feature type="transmembrane region" description="Helical" evidence="11">
    <location>
        <begin position="284"/>
        <end position="311"/>
    </location>
</feature>
<feature type="domain" description="PH" evidence="12">
    <location>
        <begin position="2288"/>
        <end position="2397"/>
    </location>
</feature>
<feature type="transmembrane region" description="Helical" evidence="11">
    <location>
        <begin position="221"/>
        <end position="241"/>
    </location>
</feature>
<dbReference type="PANTHER" id="PTHR43337">
    <property type="entry name" value="XANTHINE/URACIL PERMEASE C887.17-RELATED"/>
    <property type="match status" value="1"/>
</dbReference>
<dbReference type="Gene3D" id="2.30.29.30">
    <property type="entry name" value="Pleckstrin-homology domain (PH domain)/Phosphotyrosine-binding domain (PTB)"/>
    <property type="match status" value="1"/>
</dbReference>
<dbReference type="GO" id="GO:0003899">
    <property type="term" value="F:DNA-directed RNA polymerase activity"/>
    <property type="evidence" value="ECO:0007669"/>
    <property type="project" value="InterPro"/>
</dbReference>
<dbReference type="CDD" id="cd00821">
    <property type="entry name" value="PH"/>
    <property type="match status" value="1"/>
</dbReference>
<dbReference type="CDD" id="cd00590">
    <property type="entry name" value="RRM_SF"/>
    <property type="match status" value="3"/>
</dbReference>
<dbReference type="Pfam" id="PF00169">
    <property type="entry name" value="PH"/>
    <property type="match status" value="1"/>
</dbReference>
<dbReference type="Gene3D" id="3.30.70.330">
    <property type="match status" value="3"/>
</dbReference>
<comment type="similarity">
    <text evidence="2">Belongs to the nucleobase:cation symporter-2 (NCS2) (TC 2.A.40) family. Azg-like subfamily.</text>
</comment>
<keyword evidence="16" id="KW-1185">Reference proteome</keyword>
<feature type="domain" description="RRM" evidence="13">
    <location>
        <begin position="1083"/>
        <end position="1160"/>
    </location>
</feature>
<organism evidence="15 16">
    <name type="scientific">Symbiodinium microadriaticum</name>
    <name type="common">Dinoflagellate</name>
    <name type="synonym">Zooxanthella microadriatica</name>
    <dbReference type="NCBI Taxonomy" id="2951"/>
    <lineage>
        <taxon>Eukaryota</taxon>
        <taxon>Sar</taxon>
        <taxon>Alveolata</taxon>
        <taxon>Dinophyceae</taxon>
        <taxon>Suessiales</taxon>
        <taxon>Symbiodiniaceae</taxon>
        <taxon>Symbiodinium</taxon>
    </lineage>
</organism>
<evidence type="ECO:0000256" key="9">
    <source>
        <dbReference type="PROSITE-ProRule" id="PRU00176"/>
    </source>
</evidence>
<dbReference type="PROSITE" id="PS50222">
    <property type="entry name" value="EF_HAND_2"/>
    <property type="match status" value="1"/>
</dbReference>
<name>A0A1Q9DIK6_SYMMI</name>
<protein>
    <submittedName>
        <fullName evidence="15">Putative permease</fullName>
    </submittedName>
</protein>
<evidence type="ECO:0000259" key="14">
    <source>
        <dbReference type="PROSITE" id="PS50222"/>
    </source>
</evidence>
<feature type="transmembrane region" description="Helical" evidence="11">
    <location>
        <begin position="392"/>
        <end position="415"/>
    </location>
</feature>
<dbReference type="InterPro" id="IPR011993">
    <property type="entry name" value="PH-like_dom_sf"/>
</dbReference>
<dbReference type="Proteomes" id="UP000186817">
    <property type="component" value="Unassembled WGS sequence"/>
</dbReference>
<keyword evidence="6 11" id="KW-1133">Transmembrane helix</keyword>
<keyword evidence="4" id="KW-0240">DNA-directed RNA polymerase</keyword>
<feature type="transmembrane region" description="Helical" evidence="11">
    <location>
        <begin position="345"/>
        <end position="371"/>
    </location>
</feature>
<evidence type="ECO:0000256" key="6">
    <source>
        <dbReference type="ARBA" id="ARBA00022989"/>
    </source>
</evidence>
<dbReference type="GO" id="GO:0046983">
    <property type="term" value="F:protein dimerization activity"/>
    <property type="evidence" value="ECO:0007669"/>
    <property type="project" value="InterPro"/>
</dbReference>
<dbReference type="SUPFAM" id="SSF55257">
    <property type="entry name" value="RBP11-like subunits of RNA polymerase"/>
    <property type="match status" value="1"/>
</dbReference>
<comment type="subcellular location">
    <subcellularLocation>
        <location evidence="1">Endomembrane system</location>
        <topology evidence="1">Multi-pass membrane protein</topology>
    </subcellularLocation>
</comment>
<dbReference type="InterPro" id="IPR035979">
    <property type="entry name" value="RBD_domain_sf"/>
</dbReference>
<feature type="region of interest" description="Disordered" evidence="10">
    <location>
        <begin position="1753"/>
        <end position="1807"/>
    </location>
</feature>
<dbReference type="InterPro" id="IPR036643">
    <property type="entry name" value="RNApol_insert_sf"/>
</dbReference>
<feature type="transmembrane region" description="Helical" evidence="11">
    <location>
        <begin position="470"/>
        <end position="491"/>
    </location>
</feature>